<feature type="transmembrane region" description="Helical" evidence="7">
    <location>
        <begin position="481"/>
        <end position="502"/>
    </location>
</feature>
<dbReference type="InterPro" id="IPR036259">
    <property type="entry name" value="MFS_trans_sf"/>
</dbReference>
<feature type="transmembrane region" description="Helical" evidence="7">
    <location>
        <begin position="129"/>
        <end position="148"/>
    </location>
</feature>
<comment type="subcellular location">
    <subcellularLocation>
        <location evidence="1">Membrane</location>
        <topology evidence="1">Multi-pass membrane protein</topology>
    </subcellularLocation>
</comment>
<keyword evidence="3" id="KW-0813">Transport</keyword>
<dbReference type="PANTHER" id="PTHR31585">
    <property type="entry name" value="FOLATE-BIOPTERIN TRANSPORTER 1, CHLOROPLASTIC"/>
    <property type="match status" value="1"/>
</dbReference>
<feature type="transmembrane region" description="Helical" evidence="7">
    <location>
        <begin position="226"/>
        <end position="244"/>
    </location>
</feature>
<evidence type="ECO:0000313" key="9">
    <source>
        <dbReference type="Proteomes" id="UP001209570"/>
    </source>
</evidence>
<dbReference type="Pfam" id="PF03092">
    <property type="entry name" value="BT1"/>
    <property type="match status" value="1"/>
</dbReference>
<evidence type="ECO:0000256" key="1">
    <source>
        <dbReference type="ARBA" id="ARBA00004141"/>
    </source>
</evidence>
<dbReference type="InterPro" id="IPR039309">
    <property type="entry name" value="BT1"/>
</dbReference>
<gene>
    <name evidence="8" type="ORF">P43SY_010574</name>
</gene>
<evidence type="ECO:0000256" key="7">
    <source>
        <dbReference type="SAM" id="Phobius"/>
    </source>
</evidence>
<evidence type="ECO:0000256" key="6">
    <source>
        <dbReference type="ARBA" id="ARBA00023136"/>
    </source>
</evidence>
<comment type="caution">
    <text evidence="8">The sequence shown here is derived from an EMBL/GenBank/DDBJ whole genome shotgun (WGS) entry which is preliminary data.</text>
</comment>
<keyword evidence="5 7" id="KW-1133">Transmembrane helix</keyword>
<feature type="transmembrane region" description="Helical" evidence="7">
    <location>
        <begin position="522"/>
        <end position="546"/>
    </location>
</feature>
<evidence type="ECO:0008006" key="10">
    <source>
        <dbReference type="Google" id="ProtNLM"/>
    </source>
</evidence>
<evidence type="ECO:0000256" key="3">
    <source>
        <dbReference type="ARBA" id="ARBA00022448"/>
    </source>
</evidence>
<name>A0AAD5L698_PYTIN</name>
<protein>
    <recommendedName>
        <fullName evidence="10">Transmembrane protein</fullName>
    </recommendedName>
</protein>
<dbReference type="EMBL" id="JAKCXM010001434">
    <property type="protein sequence ID" value="KAJ0390969.1"/>
    <property type="molecule type" value="Genomic_DNA"/>
</dbReference>
<accession>A0AAD5L698</accession>
<keyword evidence="4 7" id="KW-0812">Transmembrane</keyword>
<feature type="transmembrane region" description="Helical" evidence="7">
    <location>
        <begin position="184"/>
        <end position="206"/>
    </location>
</feature>
<dbReference type="Proteomes" id="UP001209570">
    <property type="component" value="Unassembled WGS sequence"/>
</dbReference>
<feature type="transmembrane region" description="Helical" evidence="7">
    <location>
        <begin position="372"/>
        <end position="390"/>
    </location>
</feature>
<dbReference type="AlphaFoldDB" id="A0AAD5L698"/>
<sequence length="563" mass="62683">MAIPHADTKMDLVERVSYISSATKLKEDGYADAKTPDTLEGGALRAGGAPNIWGREYIGLLAQYAAVGMIYGTLPGTAYPFLKNYLNMEGTQIVSARVLLTMPWSFKVVYGILSDCFPIFGYRRRPFMIIGWSVCALMLLIMACMTVGKPYYGAPYLRHKKPSKWNATEKALINHDAPDVGGKFIIMMMLAAVGYVGADVAADGVVVELAQREPEAVRGTTQTTIYMVRTIFQTLSGILTGFAFNGEDYGGDFHFSLSFPQLMLILAIFCVPIVPITWFFIREEKHPGVVVKEYMAEFWELLQQRAMYQVIAYKFFSGIFENFSVTCADPMQELWAKATPLNDKIFAIVGHAVFAITLYCTGKYGLTWNWRWMHAITLVLVTVIDIAVVYMTTWDVVRNQWFWLGAPIVEYLPSGVGFIIATYVVVELAGEGNEGAVYGLLTTVSNLSSPFASTITKNVNAGFDVTNDDIAEDTHHVRMQVTYVFILKYTINLLGLAFLPLLPAQKAQTQELKRNGGKSKYIGMATVFYVIFALCWSVMVNIMSIYPSTKCLKLVGGRGCHKK</sequence>
<dbReference type="SUPFAM" id="SSF103473">
    <property type="entry name" value="MFS general substrate transporter"/>
    <property type="match status" value="1"/>
</dbReference>
<reference evidence="8" key="1">
    <citation type="submission" date="2021-12" db="EMBL/GenBank/DDBJ databases">
        <title>Prjna785345.</title>
        <authorList>
            <person name="Rujirawat T."/>
            <person name="Krajaejun T."/>
        </authorList>
    </citation>
    <scope>NUCLEOTIDE SEQUENCE</scope>
    <source>
        <strain evidence="8">Pi057C3</strain>
    </source>
</reference>
<keyword evidence="9" id="KW-1185">Reference proteome</keyword>
<feature type="transmembrane region" description="Helical" evidence="7">
    <location>
        <begin position="61"/>
        <end position="82"/>
    </location>
</feature>
<dbReference type="Gene3D" id="1.20.1250.20">
    <property type="entry name" value="MFS general substrate transporter like domains"/>
    <property type="match status" value="1"/>
</dbReference>
<dbReference type="PANTHER" id="PTHR31585:SF53">
    <property type="entry name" value="TRANSMEMBRANE PROTEIN"/>
    <property type="match status" value="1"/>
</dbReference>
<feature type="transmembrane region" description="Helical" evidence="7">
    <location>
        <begin position="402"/>
        <end position="426"/>
    </location>
</feature>
<keyword evidence="6 7" id="KW-0472">Membrane</keyword>
<feature type="transmembrane region" description="Helical" evidence="7">
    <location>
        <begin position="264"/>
        <end position="281"/>
    </location>
</feature>
<feature type="transmembrane region" description="Helical" evidence="7">
    <location>
        <begin position="345"/>
        <end position="366"/>
    </location>
</feature>
<evidence type="ECO:0000313" key="8">
    <source>
        <dbReference type="EMBL" id="KAJ0390969.1"/>
    </source>
</evidence>
<feature type="transmembrane region" description="Helical" evidence="7">
    <location>
        <begin position="102"/>
        <end position="122"/>
    </location>
</feature>
<evidence type="ECO:0000256" key="5">
    <source>
        <dbReference type="ARBA" id="ARBA00022989"/>
    </source>
</evidence>
<comment type="similarity">
    <text evidence="2">Belongs to the major facilitator superfamily. Folate-biopterin transporter (TC 2.A.71) family.</text>
</comment>
<dbReference type="GO" id="GO:0016020">
    <property type="term" value="C:membrane"/>
    <property type="evidence" value="ECO:0007669"/>
    <property type="project" value="UniProtKB-SubCell"/>
</dbReference>
<evidence type="ECO:0000256" key="2">
    <source>
        <dbReference type="ARBA" id="ARBA00007015"/>
    </source>
</evidence>
<organism evidence="8 9">
    <name type="scientific">Pythium insidiosum</name>
    <name type="common">Pythiosis disease agent</name>
    <dbReference type="NCBI Taxonomy" id="114742"/>
    <lineage>
        <taxon>Eukaryota</taxon>
        <taxon>Sar</taxon>
        <taxon>Stramenopiles</taxon>
        <taxon>Oomycota</taxon>
        <taxon>Peronosporomycetes</taxon>
        <taxon>Pythiales</taxon>
        <taxon>Pythiaceae</taxon>
        <taxon>Pythium</taxon>
    </lineage>
</organism>
<proteinExistence type="inferred from homology"/>
<evidence type="ECO:0000256" key="4">
    <source>
        <dbReference type="ARBA" id="ARBA00022692"/>
    </source>
</evidence>